<evidence type="ECO:0000256" key="8">
    <source>
        <dbReference type="ARBA" id="ARBA00023180"/>
    </source>
</evidence>
<evidence type="ECO:0000313" key="16">
    <source>
        <dbReference type="Proteomes" id="UP000614601"/>
    </source>
</evidence>
<evidence type="ECO:0000313" key="15">
    <source>
        <dbReference type="EMBL" id="CAD5207167.1"/>
    </source>
</evidence>
<dbReference type="Gene3D" id="2.60.120.310">
    <property type="entry name" value="Copper type II, ascorbate-dependent monooxygenase, N-terminal domain"/>
    <property type="match status" value="1"/>
</dbReference>
<dbReference type="InterPro" id="IPR008977">
    <property type="entry name" value="PHM/PNGase_F_dom_sf"/>
</dbReference>
<keyword evidence="4" id="KW-0560">Oxidoreductase</keyword>
<dbReference type="GO" id="GO:0005507">
    <property type="term" value="F:copper ion binding"/>
    <property type="evidence" value="ECO:0007669"/>
    <property type="project" value="InterPro"/>
</dbReference>
<accession>A0A811JUN6</accession>
<dbReference type="SUPFAM" id="SSF49742">
    <property type="entry name" value="PHM/PNGase F"/>
    <property type="match status" value="2"/>
</dbReference>
<dbReference type="GO" id="GO:0005576">
    <property type="term" value="C:extracellular region"/>
    <property type="evidence" value="ECO:0007669"/>
    <property type="project" value="TreeGrafter"/>
</dbReference>
<dbReference type="Proteomes" id="UP000614601">
    <property type="component" value="Unassembled WGS sequence"/>
</dbReference>
<feature type="signal peptide" evidence="12">
    <location>
        <begin position="1"/>
        <end position="16"/>
    </location>
</feature>
<dbReference type="PRINTS" id="PR00790">
    <property type="entry name" value="PAMONOXGNASE"/>
</dbReference>
<dbReference type="GO" id="GO:0004504">
    <property type="term" value="F:peptidylglycine monooxygenase activity"/>
    <property type="evidence" value="ECO:0007669"/>
    <property type="project" value="UniProtKB-EC"/>
</dbReference>
<evidence type="ECO:0000256" key="9">
    <source>
        <dbReference type="ARBA" id="ARBA00048431"/>
    </source>
</evidence>
<feature type="disulfide bond" evidence="11">
    <location>
        <begin position="80"/>
        <end position="125"/>
    </location>
</feature>
<evidence type="ECO:0000256" key="5">
    <source>
        <dbReference type="ARBA" id="ARBA00023008"/>
    </source>
</evidence>
<keyword evidence="16" id="KW-1185">Reference proteome</keyword>
<dbReference type="InterPro" id="IPR000323">
    <property type="entry name" value="Cu2_ascorb_mOase_N"/>
</dbReference>
<feature type="disulfide bond" evidence="11">
    <location>
        <begin position="232"/>
        <end position="345"/>
    </location>
</feature>
<dbReference type="EMBL" id="CAJFCW020000001">
    <property type="protein sequence ID" value="CAG9084605.1"/>
    <property type="molecule type" value="Genomic_DNA"/>
</dbReference>
<dbReference type="OrthoDB" id="10044505at2759"/>
<feature type="binding site" evidence="10">
    <location>
        <position position="248"/>
    </location>
    <ligand>
        <name>Cu(2+)</name>
        <dbReference type="ChEBI" id="CHEBI:29036"/>
        <label>1</label>
        <note>catalytic</note>
    </ligand>
</feature>
<comment type="cofactor">
    <cofactor evidence="10">
        <name>Cu(2+)</name>
        <dbReference type="ChEBI" id="CHEBI:29036"/>
    </cofactor>
    <text evidence="10">Binds 2 Cu(2+) ions per subunit.</text>
</comment>
<feature type="binding site" evidence="10">
    <location>
        <position position="104"/>
    </location>
    <ligand>
        <name>Cu(2+)</name>
        <dbReference type="ChEBI" id="CHEBI:29036"/>
        <label>1</label>
        <note>catalytic</note>
    </ligand>
</feature>
<evidence type="ECO:0000259" key="14">
    <source>
        <dbReference type="Pfam" id="PF03712"/>
    </source>
</evidence>
<keyword evidence="5 10" id="KW-0186">Copper</keyword>
<evidence type="ECO:0000259" key="13">
    <source>
        <dbReference type="Pfam" id="PF01082"/>
    </source>
</evidence>
<comment type="catalytic activity">
    <reaction evidence="9">
        <text>a [peptide]-C-terminal glycine + 2 L-ascorbate + O2 = a [peptide]-C-terminal (2S)-2-hydroxyglycine + 2 monodehydro-L-ascorbate radical + H2O</text>
        <dbReference type="Rhea" id="RHEA:21452"/>
        <dbReference type="Rhea" id="RHEA-COMP:13486"/>
        <dbReference type="Rhea" id="RHEA-COMP:15321"/>
        <dbReference type="ChEBI" id="CHEBI:15377"/>
        <dbReference type="ChEBI" id="CHEBI:15379"/>
        <dbReference type="ChEBI" id="CHEBI:38290"/>
        <dbReference type="ChEBI" id="CHEBI:59513"/>
        <dbReference type="ChEBI" id="CHEBI:137000"/>
        <dbReference type="ChEBI" id="CHEBI:142768"/>
        <dbReference type="EC" id="1.14.17.3"/>
    </reaction>
</comment>
<feature type="chain" id="PRO_5035594457" description="peptidylglycine monooxygenase" evidence="12">
    <location>
        <begin position="17"/>
        <end position="366"/>
    </location>
</feature>
<reference evidence="15" key="1">
    <citation type="submission" date="2020-09" db="EMBL/GenBank/DDBJ databases">
        <authorList>
            <person name="Kikuchi T."/>
        </authorList>
    </citation>
    <scope>NUCLEOTIDE SEQUENCE</scope>
    <source>
        <strain evidence="15">SH1</strain>
    </source>
</reference>
<keyword evidence="3 12" id="KW-0732">Signal</keyword>
<keyword evidence="8" id="KW-0325">Glycoprotein</keyword>
<dbReference type="PANTHER" id="PTHR10680">
    <property type="entry name" value="PEPTIDYL-GLYCINE ALPHA-AMIDATING MONOOXYGENASE"/>
    <property type="match status" value="1"/>
</dbReference>
<dbReference type="InterPro" id="IPR036939">
    <property type="entry name" value="Cu2_ascorb_mOase_N_sf"/>
</dbReference>
<feature type="disulfide bond" evidence="11">
    <location>
        <begin position="305"/>
        <end position="326"/>
    </location>
</feature>
<evidence type="ECO:0000256" key="11">
    <source>
        <dbReference type="PIRSR" id="PIRSR600720-3"/>
    </source>
</evidence>
<dbReference type="InterPro" id="IPR000720">
    <property type="entry name" value="PHM/PAL"/>
</dbReference>
<evidence type="ECO:0000256" key="12">
    <source>
        <dbReference type="SAM" id="SignalP"/>
    </source>
</evidence>
<dbReference type="Gene3D" id="2.60.120.230">
    <property type="match status" value="1"/>
</dbReference>
<dbReference type="InterPro" id="IPR014783">
    <property type="entry name" value="Cu2_ascorb_mOase_CS-2"/>
</dbReference>
<dbReference type="Pfam" id="PF01082">
    <property type="entry name" value="Cu2_monooxygen"/>
    <property type="match status" value="1"/>
</dbReference>
<dbReference type="InterPro" id="IPR024548">
    <property type="entry name" value="Cu2_monoox_C"/>
</dbReference>
<sequence>MMLSWLCLLTVGHVLGYFVPLSPEEMEMGYQYQLPEELEFLDENIRPVEQLEAEQVEDRVFEEELRIPGEKPTFNDTYLCSAFRQETPGYVINFEALADHHMIHHIILFGCDAPGVQVPVPAWNCGEMSPVADPSYLQAPPCANSPNIIYAWAKGAPELKLPEGVAFPIGPETKNQYLVLQVHYMHAMEKEDNSGLKIKLTDVPQPKTAATLLTVTGGQLPPKAEETFEAACVMNEPMEIHPFAFRVHTHKRGTKVAGWMVSENEKGQDEWFLIGERDPQKEQLFETVKNTSMVIRPGDIVASRCYMSNDEDRLISMGPTGADEMCNFYMMYWVEGDQTLAENTCYSPGAPDYRFSQQTGLTNIPN</sequence>
<evidence type="ECO:0000256" key="1">
    <source>
        <dbReference type="ARBA" id="ARBA00012689"/>
    </source>
</evidence>
<organism evidence="15 16">
    <name type="scientific">Bursaphelenchus okinawaensis</name>
    <dbReference type="NCBI Taxonomy" id="465554"/>
    <lineage>
        <taxon>Eukaryota</taxon>
        <taxon>Metazoa</taxon>
        <taxon>Ecdysozoa</taxon>
        <taxon>Nematoda</taxon>
        <taxon>Chromadorea</taxon>
        <taxon>Rhabditida</taxon>
        <taxon>Tylenchina</taxon>
        <taxon>Tylenchomorpha</taxon>
        <taxon>Aphelenchoidea</taxon>
        <taxon>Aphelenchoididae</taxon>
        <taxon>Bursaphelenchus</taxon>
    </lineage>
</organism>
<dbReference type="Pfam" id="PF03712">
    <property type="entry name" value="Cu2_monoox_C"/>
    <property type="match status" value="1"/>
</dbReference>
<evidence type="ECO:0000256" key="10">
    <source>
        <dbReference type="PIRSR" id="PIRSR600720-2"/>
    </source>
</evidence>
<keyword evidence="2 10" id="KW-0479">Metal-binding</keyword>
<evidence type="ECO:0000256" key="2">
    <source>
        <dbReference type="ARBA" id="ARBA00022723"/>
    </source>
</evidence>
<keyword evidence="7 11" id="KW-1015">Disulfide bond</keyword>
<dbReference type="PANTHER" id="PTHR10680:SF14">
    <property type="entry name" value="PEPTIDYL-GLYCINE ALPHA-AMIDATING MONOOXYGENASE"/>
    <property type="match status" value="1"/>
</dbReference>
<evidence type="ECO:0000256" key="7">
    <source>
        <dbReference type="ARBA" id="ARBA00023157"/>
    </source>
</evidence>
<protein>
    <recommendedName>
        <fullName evidence="1">peptidylglycine monooxygenase</fullName>
        <ecNumber evidence="1">1.14.17.3</ecNumber>
    </recommendedName>
</protein>
<dbReference type="Proteomes" id="UP000783686">
    <property type="component" value="Unassembled WGS sequence"/>
</dbReference>
<dbReference type="EC" id="1.14.17.3" evidence="1"/>
<keyword evidence="6" id="KW-0503">Monooxygenase</keyword>
<name>A0A811JUN6_9BILA</name>
<dbReference type="EMBL" id="CAJFDH010000001">
    <property type="protein sequence ID" value="CAD5207167.1"/>
    <property type="molecule type" value="Genomic_DNA"/>
</dbReference>
<proteinExistence type="predicted"/>
<feature type="binding site" evidence="10">
    <location>
        <position position="325"/>
    </location>
    <ligand>
        <name>Cu(2+)</name>
        <dbReference type="ChEBI" id="CHEBI:29036"/>
        <label>1</label>
        <note>catalytic</note>
    </ligand>
</feature>
<evidence type="ECO:0000256" key="6">
    <source>
        <dbReference type="ARBA" id="ARBA00023033"/>
    </source>
</evidence>
<evidence type="ECO:0000256" key="4">
    <source>
        <dbReference type="ARBA" id="ARBA00023002"/>
    </source>
</evidence>
<comment type="caution">
    <text evidence="15">The sequence shown here is derived from an EMBL/GenBank/DDBJ whole genome shotgun (WGS) entry which is preliminary data.</text>
</comment>
<evidence type="ECO:0000256" key="3">
    <source>
        <dbReference type="ARBA" id="ARBA00022729"/>
    </source>
</evidence>
<feature type="binding site" evidence="10">
    <location>
        <position position="105"/>
    </location>
    <ligand>
        <name>Cu(2+)</name>
        <dbReference type="ChEBI" id="CHEBI:29036"/>
        <label>1</label>
        <note>catalytic</note>
    </ligand>
</feature>
<feature type="binding site" evidence="10">
    <location>
        <position position="250"/>
    </location>
    <ligand>
        <name>Cu(2+)</name>
        <dbReference type="ChEBI" id="CHEBI:29036"/>
        <label>1</label>
        <note>catalytic</note>
    </ligand>
</feature>
<feature type="binding site" evidence="10">
    <location>
        <position position="183"/>
    </location>
    <ligand>
        <name>Cu(2+)</name>
        <dbReference type="ChEBI" id="CHEBI:29036"/>
        <label>1</label>
        <note>catalytic</note>
    </ligand>
</feature>
<feature type="domain" description="Copper type II ascorbate-dependent monooxygenase C-terminal" evidence="14">
    <location>
        <begin position="209"/>
        <end position="355"/>
    </location>
</feature>
<feature type="domain" description="Copper type II ascorbate-dependent monooxygenase N-terminal" evidence="13">
    <location>
        <begin position="71"/>
        <end position="190"/>
    </location>
</feature>
<dbReference type="GO" id="GO:0006518">
    <property type="term" value="P:peptide metabolic process"/>
    <property type="evidence" value="ECO:0007669"/>
    <property type="project" value="InterPro"/>
</dbReference>
<feature type="disulfide bond" evidence="11">
    <location>
        <begin position="111"/>
        <end position="142"/>
    </location>
</feature>
<gene>
    <name evidence="15" type="ORF">BOKJ2_LOCUS1851</name>
</gene>
<dbReference type="AlphaFoldDB" id="A0A811JUN6"/>
<dbReference type="InterPro" id="IPR014784">
    <property type="entry name" value="Cu2_ascorb_mOase-like_C"/>
</dbReference>
<dbReference type="PROSITE" id="PS00085">
    <property type="entry name" value="CU2_MONOOXYGENASE_2"/>
    <property type="match status" value="1"/>
</dbReference>
<dbReference type="GO" id="GO:0016020">
    <property type="term" value="C:membrane"/>
    <property type="evidence" value="ECO:0007669"/>
    <property type="project" value="InterPro"/>
</dbReference>